<evidence type="ECO:0000256" key="7">
    <source>
        <dbReference type="ARBA" id="ARBA00023077"/>
    </source>
</evidence>
<evidence type="ECO:0000256" key="5">
    <source>
        <dbReference type="ARBA" id="ARBA00023004"/>
    </source>
</evidence>
<evidence type="ECO:0000256" key="1">
    <source>
        <dbReference type="ARBA" id="ARBA00004571"/>
    </source>
</evidence>
<comment type="caution">
    <text evidence="11">The sequence shown here is derived from an EMBL/GenBank/DDBJ whole genome shotgun (WGS) entry which is preliminary data.</text>
</comment>
<dbReference type="InterPro" id="IPR039426">
    <property type="entry name" value="TonB-dep_rcpt-like"/>
</dbReference>
<reference evidence="11" key="1">
    <citation type="submission" date="2013-08" db="EMBL/GenBank/DDBJ databases">
        <authorList>
            <person name="Mendez C."/>
            <person name="Richter M."/>
            <person name="Ferrer M."/>
            <person name="Sanchez J."/>
        </authorList>
    </citation>
    <scope>NUCLEOTIDE SEQUENCE</scope>
</reference>
<keyword evidence="6" id="KW-0406">Ion transport</keyword>
<dbReference type="Gene3D" id="2.40.170.20">
    <property type="entry name" value="TonB-dependent receptor, beta-barrel domain"/>
    <property type="match status" value="1"/>
</dbReference>
<feature type="non-terminal residue" evidence="11">
    <location>
        <position position="1"/>
    </location>
</feature>
<evidence type="ECO:0000256" key="8">
    <source>
        <dbReference type="ARBA" id="ARBA00023136"/>
    </source>
</evidence>
<keyword evidence="8" id="KW-0472">Membrane</keyword>
<gene>
    <name evidence="11" type="ORF">B1A_07876</name>
</gene>
<evidence type="ECO:0000259" key="10">
    <source>
        <dbReference type="Pfam" id="PF00593"/>
    </source>
</evidence>
<dbReference type="AlphaFoldDB" id="T1BAX1"/>
<dbReference type="InterPro" id="IPR036942">
    <property type="entry name" value="Beta-barrel_TonB_sf"/>
</dbReference>
<sequence length="163" mass="17375">APQKSFAPEVVWDYEVGWKGQYLGHHLITSLDGFWDDYNNLQVNALIPATGQTSLLNTGKSVIKGGEAELRGRFGGLTLDMGAGYVNSRLGAISLVDTESLPPGVTAQALPQCASVSVTVGCFNYNPYVVSLDGDQNPYSPEWTFNAGLQYAMSVGNSGILTP</sequence>
<evidence type="ECO:0000313" key="11">
    <source>
        <dbReference type="EMBL" id="EQD67022.1"/>
    </source>
</evidence>
<dbReference type="EMBL" id="AUZX01005641">
    <property type="protein sequence ID" value="EQD67022.1"/>
    <property type="molecule type" value="Genomic_DNA"/>
</dbReference>
<dbReference type="PANTHER" id="PTHR32552">
    <property type="entry name" value="FERRICHROME IRON RECEPTOR-RELATED"/>
    <property type="match status" value="1"/>
</dbReference>
<evidence type="ECO:0000256" key="6">
    <source>
        <dbReference type="ARBA" id="ARBA00023065"/>
    </source>
</evidence>
<evidence type="ECO:0000256" key="9">
    <source>
        <dbReference type="ARBA" id="ARBA00023237"/>
    </source>
</evidence>
<evidence type="ECO:0000256" key="2">
    <source>
        <dbReference type="ARBA" id="ARBA00022448"/>
    </source>
</evidence>
<accession>T1BAX1</accession>
<evidence type="ECO:0000256" key="4">
    <source>
        <dbReference type="ARBA" id="ARBA00022692"/>
    </source>
</evidence>
<keyword evidence="2" id="KW-0813">Transport</keyword>
<comment type="subcellular location">
    <subcellularLocation>
        <location evidence="1">Cell outer membrane</location>
        <topology evidence="1">Multi-pass membrane protein</topology>
    </subcellularLocation>
</comment>
<dbReference type="GO" id="GO:0006826">
    <property type="term" value="P:iron ion transport"/>
    <property type="evidence" value="ECO:0007669"/>
    <property type="project" value="UniProtKB-KW"/>
</dbReference>
<keyword evidence="3" id="KW-0410">Iron transport</keyword>
<keyword evidence="5" id="KW-0408">Iron</keyword>
<keyword evidence="11" id="KW-0675">Receptor</keyword>
<keyword evidence="7" id="KW-0798">TonB box</keyword>
<name>T1BAX1_9ZZZZ</name>
<evidence type="ECO:0000256" key="3">
    <source>
        <dbReference type="ARBA" id="ARBA00022496"/>
    </source>
</evidence>
<protein>
    <submittedName>
        <fullName evidence="11">TonB-dependent receptor</fullName>
    </submittedName>
</protein>
<dbReference type="GO" id="GO:0009279">
    <property type="term" value="C:cell outer membrane"/>
    <property type="evidence" value="ECO:0007669"/>
    <property type="project" value="UniProtKB-SubCell"/>
</dbReference>
<keyword evidence="9" id="KW-0998">Cell outer membrane</keyword>
<feature type="non-terminal residue" evidence="11">
    <location>
        <position position="163"/>
    </location>
</feature>
<reference evidence="11" key="2">
    <citation type="journal article" date="2014" name="ISME J.">
        <title>Microbial stratification in low pH oxic and suboxic macroscopic growths along an acid mine drainage.</title>
        <authorList>
            <person name="Mendez-Garcia C."/>
            <person name="Mesa V."/>
            <person name="Sprenger R.R."/>
            <person name="Richter M."/>
            <person name="Diez M.S."/>
            <person name="Solano J."/>
            <person name="Bargiela R."/>
            <person name="Golyshina O.V."/>
            <person name="Manteca A."/>
            <person name="Ramos J.L."/>
            <person name="Gallego J.R."/>
            <person name="Llorente I."/>
            <person name="Martins Dos Santos V.A."/>
            <person name="Jensen O.N."/>
            <person name="Pelaez A.I."/>
            <person name="Sanchez J."/>
            <person name="Ferrer M."/>
        </authorList>
    </citation>
    <scope>NUCLEOTIDE SEQUENCE</scope>
</reference>
<dbReference type="SUPFAM" id="SSF56935">
    <property type="entry name" value="Porins"/>
    <property type="match status" value="1"/>
</dbReference>
<feature type="domain" description="TonB-dependent receptor-like beta-barrel" evidence="10">
    <location>
        <begin position="4"/>
        <end position="151"/>
    </location>
</feature>
<dbReference type="PANTHER" id="PTHR32552:SF81">
    <property type="entry name" value="TONB-DEPENDENT OUTER MEMBRANE RECEPTOR"/>
    <property type="match status" value="1"/>
</dbReference>
<dbReference type="InterPro" id="IPR000531">
    <property type="entry name" value="Beta-barrel_TonB"/>
</dbReference>
<dbReference type="Pfam" id="PF00593">
    <property type="entry name" value="TonB_dep_Rec_b-barrel"/>
    <property type="match status" value="1"/>
</dbReference>
<proteinExistence type="predicted"/>
<organism evidence="11">
    <name type="scientific">mine drainage metagenome</name>
    <dbReference type="NCBI Taxonomy" id="410659"/>
    <lineage>
        <taxon>unclassified sequences</taxon>
        <taxon>metagenomes</taxon>
        <taxon>ecological metagenomes</taxon>
    </lineage>
</organism>
<keyword evidence="4" id="KW-0812">Transmembrane</keyword>